<keyword evidence="3" id="KW-1185">Reference proteome</keyword>
<evidence type="ECO:0000313" key="2">
    <source>
        <dbReference type="EMBL" id="TWG20953.1"/>
    </source>
</evidence>
<gene>
    <name evidence="2" type="ORF">FHX34_103482</name>
</gene>
<organism evidence="2 3">
    <name type="scientific">Actinoplanes teichomyceticus</name>
    <dbReference type="NCBI Taxonomy" id="1867"/>
    <lineage>
        <taxon>Bacteria</taxon>
        <taxon>Bacillati</taxon>
        <taxon>Actinomycetota</taxon>
        <taxon>Actinomycetes</taxon>
        <taxon>Micromonosporales</taxon>
        <taxon>Micromonosporaceae</taxon>
        <taxon>Actinoplanes</taxon>
    </lineage>
</organism>
<name>A0A561WAS1_ACTTI</name>
<proteinExistence type="predicted"/>
<accession>A0A561WAS1</accession>
<dbReference type="AlphaFoldDB" id="A0A561WAS1"/>
<protein>
    <submittedName>
        <fullName evidence="2">Uncharacterized protein</fullName>
    </submittedName>
</protein>
<dbReference type="EMBL" id="VIWY01000003">
    <property type="protein sequence ID" value="TWG20953.1"/>
    <property type="molecule type" value="Genomic_DNA"/>
</dbReference>
<sequence>MGRRGRALLGFAVLDVVWGVRLSTVDPHATAFYTWLDVSMPLWVWSLPWFAVSALCLAQVRSACDRAAYGAAIGIKVGWAALCLGAWLLGGVGDTWPQAAIWTAFAWCVWLMAGWPESFGRKGVAWTPPLP</sequence>
<keyword evidence="1" id="KW-0812">Transmembrane</keyword>
<feature type="transmembrane region" description="Helical" evidence="1">
    <location>
        <begin position="43"/>
        <end position="60"/>
    </location>
</feature>
<keyword evidence="1" id="KW-0472">Membrane</keyword>
<feature type="transmembrane region" description="Helical" evidence="1">
    <location>
        <begin position="67"/>
        <end position="89"/>
    </location>
</feature>
<feature type="transmembrane region" description="Helical" evidence="1">
    <location>
        <begin position="95"/>
        <end position="113"/>
    </location>
</feature>
<comment type="caution">
    <text evidence="2">The sequence shown here is derived from an EMBL/GenBank/DDBJ whole genome shotgun (WGS) entry which is preliminary data.</text>
</comment>
<keyword evidence="1" id="KW-1133">Transmembrane helix</keyword>
<evidence type="ECO:0000256" key="1">
    <source>
        <dbReference type="SAM" id="Phobius"/>
    </source>
</evidence>
<evidence type="ECO:0000313" key="3">
    <source>
        <dbReference type="Proteomes" id="UP000320239"/>
    </source>
</evidence>
<reference evidence="2 3" key="1">
    <citation type="submission" date="2019-06" db="EMBL/GenBank/DDBJ databases">
        <title>Sequencing the genomes of 1000 actinobacteria strains.</title>
        <authorList>
            <person name="Klenk H.-P."/>
        </authorList>
    </citation>
    <scope>NUCLEOTIDE SEQUENCE [LARGE SCALE GENOMIC DNA]</scope>
    <source>
        <strain evidence="2 3">DSM 43866</strain>
    </source>
</reference>
<dbReference type="Proteomes" id="UP000320239">
    <property type="component" value="Unassembled WGS sequence"/>
</dbReference>